<dbReference type="PROSITE" id="PS50835">
    <property type="entry name" value="IG_LIKE"/>
    <property type="match status" value="2"/>
</dbReference>
<dbReference type="InterPro" id="IPR013151">
    <property type="entry name" value="Immunoglobulin_dom"/>
</dbReference>
<dbReference type="SUPFAM" id="SSF48726">
    <property type="entry name" value="Immunoglobulin"/>
    <property type="match status" value="1"/>
</dbReference>
<keyword evidence="1" id="KW-1133">Transmembrane helix</keyword>
<dbReference type="Gene3D" id="2.60.40.10">
    <property type="entry name" value="Immunoglobulins"/>
    <property type="match status" value="2"/>
</dbReference>
<reference evidence="4 5" key="1">
    <citation type="journal article" date="2015" name="Nat. Commun.">
        <title>Lucilia cuprina genome unlocks parasitic fly biology to underpin future interventions.</title>
        <authorList>
            <person name="Anstead C.A."/>
            <person name="Korhonen P.K."/>
            <person name="Young N.D."/>
            <person name="Hall R.S."/>
            <person name="Jex A.R."/>
            <person name="Murali S.C."/>
            <person name="Hughes D.S."/>
            <person name="Lee S.F."/>
            <person name="Perry T."/>
            <person name="Stroehlein A.J."/>
            <person name="Ansell B.R."/>
            <person name="Breugelmans B."/>
            <person name="Hofmann A."/>
            <person name="Qu J."/>
            <person name="Dugan S."/>
            <person name="Lee S.L."/>
            <person name="Chao H."/>
            <person name="Dinh H."/>
            <person name="Han Y."/>
            <person name="Doddapaneni H.V."/>
            <person name="Worley K.C."/>
            <person name="Muzny D.M."/>
            <person name="Ioannidis P."/>
            <person name="Waterhouse R.M."/>
            <person name="Zdobnov E.M."/>
            <person name="James P.J."/>
            <person name="Bagnall N.H."/>
            <person name="Kotze A.C."/>
            <person name="Gibbs R.A."/>
            <person name="Richards S."/>
            <person name="Batterham P."/>
            <person name="Gasser R.B."/>
        </authorList>
    </citation>
    <scope>NUCLEOTIDE SEQUENCE [LARGE SCALE GENOMIC DNA]</scope>
    <source>
        <strain evidence="4 5">LS</strain>
        <tissue evidence="4">Full body</tissue>
    </source>
</reference>
<evidence type="ECO:0000313" key="4">
    <source>
        <dbReference type="EMBL" id="KNC34787.1"/>
    </source>
</evidence>
<keyword evidence="2" id="KW-0732">Signal</keyword>
<dbReference type="Proteomes" id="UP000037069">
    <property type="component" value="Unassembled WGS sequence"/>
</dbReference>
<dbReference type="OrthoDB" id="8915289at2759"/>
<proteinExistence type="predicted"/>
<evidence type="ECO:0000259" key="3">
    <source>
        <dbReference type="PROSITE" id="PS50835"/>
    </source>
</evidence>
<feature type="chain" id="PRO_5005536883" description="Ig-like domain-containing protein" evidence="2">
    <location>
        <begin position="22"/>
        <end position="542"/>
    </location>
</feature>
<dbReference type="OMA" id="RTHHAYS"/>
<dbReference type="EMBL" id="JRES01000032">
    <property type="protein sequence ID" value="KNC34787.1"/>
    <property type="molecule type" value="Genomic_DNA"/>
</dbReference>
<evidence type="ECO:0000256" key="2">
    <source>
        <dbReference type="SAM" id="SignalP"/>
    </source>
</evidence>
<protein>
    <recommendedName>
        <fullName evidence="3">Ig-like domain-containing protein</fullName>
    </recommendedName>
</protein>
<feature type="domain" description="Ig-like" evidence="3">
    <location>
        <begin position="139"/>
        <end position="179"/>
    </location>
</feature>
<comment type="caution">
    <text evidence="4">The sequence shown here is derived from an EMBL/GenBank/DDBJ whole genome shotgun (WGS) entry which is preliminary data.</text>
</comment>
<keyword evidence="1" id="KW-0812">Transmembrane</keyword>
<sequence length="542" mass="61462">MPQFWIIILWLGLLAFKPIDAHTDADVQLKVPRWVERGASATLECLHDVDSSVLFKVSWFREEMKFFEFVKGRKPPFKNFTMEGAIIDWENSNESQVTLANVDFKLSGQFTCEVSMTSPLYTKASVEQFMNVFLPQTGPPVIRFRKRSPVAIGERLMALCNTTRARPAPHITWLINGKKVDEKHIRTHHVYSISGKNHRKPPQPHEQEEYNLLQAKQKKLQKQTIQQQYHESQQQPHTYTQQQYSIYQPQYHIPMIPDRWDKSLRTGRGWEDYSVTQHKGGHHGHHGDGHRHAALPYNNPFGHLAIIHDIEFDDYELQHNYDNNKQHMDNTVKKHMDNMKKHRNSSSRKYRRHINENALGIIRSTLNSGGFGPQPPNMNNELGIPPNAGPMNAFAASYGRPLSHPGGGSGVAAAAAAVTEAQQEKGMFSVSQLNIELTEQHVGPNGRMELTCLSTIPSAVGPGEQFADYKTYSIKVDVGRTETTTISTTTPTIGMAALGNGVTPSSATSLAPSYNRITKIHNLWLHIFAIIFVFWRILKQQH</sequence>
<dbReference type="AlphaFoldDB" id="A0A0L0CRB4"/>
<dbReference type="PANTHER" id="PTHR21261">
    <property type="entry name" value="BEAT PROTEIN"/>
    <property type="match status" value="1"/>
</dbReference>
<feature type="signal peptide" evidence="2">
    <location>
        <begin position="1"/>
        <end position="21"/>
    </location>
</feature>
<keyword evidence="1" id="KW-0472">Membrane</keyword>
<accession>A0A0L0CRB4</accession>
<dbReference type="Pfam" id="PF00047">
    <property type="entry name" value="ig"/>
    <property type="match status" value="1"/>
</dbReference>
<dbReference type="PANTHER" id="PTHR21261:SF3">
    <property type="entry name" value="BEATEN PATH VII"/>
    <property type="match status" value="1"/>
</dbReference>
<dbReference type="InterPro" id="IPR013783">
    <property type="entry name" value="Ig-like_fold"/>
</dbReference>
<feature type="domain" description="Ig-like" evidence="3">
    <location>
        <begin position="2"/>
        <end position="127"/>
    </location>
</feature>
<dbReference type="STRING" id="7375.A0A0L0CRB4"/>
<evidence type="ECO:0000256" key="1">
    <source>
        <dbReference type="SAM" id="Phobius"/>
    </source>
</evidence>
<keyword evidence="5" id="KW-1185">Reference proteome</keyword>
<feature type="transmembrane region" description="Helical" evidence="1">
    <location>
        <begin position="520"/>
        <end position="538"/>
    </location>
</feature>
<name>A0A0L0CRB4_LUCCU</name>
<evidence type="ECO:0000313" key="5">
    <source>
        <dbReference type="Proteomes" id="UP000037069"/>
    </source>
</evidence>
<dbReference type="InterPro" id="IPR036179">
    <property type="entry name" value="Ig-like_dom_sf"/>
</dbReference>
<organism evidence="4 5">
    <name type="scientific">Lucilia cuprina</name>
    <name type="common">Green bottle fly</name>
    <name type="synonym">Australian sheep blowfly</name>
    <dbReference type="NCBI Taxonomy" id="7375"/>
    <lineage>
        <taxon>Eukaryota</taxon>
        <taxon>Metazoa</taxon>
        <taxon>Ecdysozoa</taxon>
        <taxon>Arthropoda</taxon>
        <taxon>Hexapoda</taxon>
        <taxon>Insecta</taxon>
        <taxon>Pterygota</taxon>
        <taxon>Neoptera</taxon>
        <taxon>Endopterygota</taxon>
        <taxon>Diptera</taxon>
        <taxon>Brachycera</taxon>
        <taxon>Muscomorpha</taxon>
        <taxon>Oestroidea</taxon>
        <taxon>Calliphoridae</taxon>
        <taxon>Luciliinae</taxon>
        <taxon>Lucilia</taxon>
    </lineage>
</organism>
<dbReference type="InterPro" id="IPR007110">
    <property type="entry name" value="Ig-like_dom"/>
</dbReference>
<gene>
    <name evidence="4" type="ORF">FF38_01915</name>
</gene>